<dbReference type="Pfam" id="PF01544">
    <property type="entry name" value="CorA"/>
    <property type="match status" value="1"/>
</dbReference>
<dbReference type="InterPro" id="IPR045861">
    <property type="entry name" value="CorA_cytoplasmic_dom"/>
</dbReference>
<dbReference type="GO" id="GO:0046873">
    <property type="term" value="F:metal ion transmembrane transporter activity"/>
    <property type="evidence" value="ECO:0007669"/>
    <property type="project" value="InterPro"/>
</dbReference>
<evidence type="ECO:0000256" key="5">
    <source>
        <dbReference type="ARBA" id="ARBA00023136"/>
    </source>
</evidence>
<dbReference type="OrthoDB" id="7006495at2"/>
<dbReference type="InterPro" id="IPR002523">
    <property type="entry name" value="MgTranspt_CorA/ZnTranspt_ZntB"/>
</dbReference>
<keyword evidence="4 6" id="KW-1133">Transmembrane helix</keyword>
<dbReference type="CDD" id="cd12827">
    <property type="entry name" value="EcCorA_ZntB-like_u2"/>
    <property type="match status" value="1"/>
</dbReference>
<comment type="caution">
    <text evidence="7">The sequence shown here is derived from an EMBL/GenBank/DDBJ whole genome shotgun (WGS) entry which is preliminary data.</text>
</comment>
<dbReference type="InterPro" id="IPR047199">
    <property type="entry name" value="CorA-like"/>
</dbReference>
<dbReference type="Proteomes" id="UP000195440">
    <property type="component" value="Unassembled WGS sequence"/>
</dbReference>
<evidence type="ECO:0000256" key="6">
    <source>
        <dbReference type="SAM" id="Phobius"/>
    </source>
</evidence>
<dbReference type="SUPFAM" id="SSF143865">
    <property type="entry name" value="CorA soluble domain-like"/>
    <property type="match status" value="1"/>
</dbReference>
<dbReference type="PANTHER" id="PTHR47891:SF2">
    <property type="entry name" value="MAGNESIUM AND COBALT TRANSPORTER"/>
    <property type="match status" value="1"/>
</dbReference>
<evidence type="ECO:0000256" key="4">
    <source>
        <dbReference type="ARBA" id="ARBA00022989"/>
    </source>
</evidence>
<evidence type="ECO:0000256" key="2">
    <source>
        <dbReference type="ARBA" id="ARBA00009765"/>
    </source>
</evidence>
<keyword evidence="8" id="KW-1185">Reference proteome</keyword>
<evidence type="ECO:0000256" key="3">
    <source>
        <dbReference type="ARBA" id="ARBA00022692"/>
    </source>
</evidence>
<dbReference type="Gene3D" id="1.20.58.340">
    <property type="entry name" value="Magnesium transport protein CorA, transmembrane region"/>
    <property type="match status" value="1"/>
</dbReference>
<protein>
    <submittedName>
        <fullName evidence="7">Magnesium transporter</fullName>
    </submittedName>
</protein>
<accession>A0A1Y3P0Y6</accession>
<evidence type="ECO:0000313" key="8">
    <source>
        <dbReference type="Proteomes" id="UP000195440"/>
    </source>
</evidence>
<name>A0A1Y3P0Y6_9PSED</name>
<organism evidence="7 8">
    <name type="scientific">Pseudomonas caspiana</name>
    <dbReference type="NCBI Taxonomy" id="1451454"/>
    <lineage>
        <taxon>Bacteria</taxon>
        <taxon>Pseudomonadati</taxon>
        <taxon>Pseudomonadota</taxon>
        <taxon>Gammaproteobacteria</taxon>
        <taxon>Pseudomonadales</taxon>
        <taxon>Pseudomonadaceae</taxon>
        <taxon>Pseudomonas</taxon>
    </lineage>
</organism>
<dbReference type="SUPFAM" id="SSF144083">
    <property type="entry name" value="Magnesium transport protein CorA, transmembrane region"/>
    <property type="match status" value="1"/>
</dbReference>
<proteinExistence type="inferred from homology"/>
<comment type="similarity">
    <text evidence="2">Belongs to the CorA metal ion transporter (MIT) (TC 1.A.35) family.</text>
</comment>
<dbReference type="EMBL" id="LOHF01000017">
    <property type="protein sequence ID" value="OUM72402.1"/>
    <property type="molecule type" value="Genomic_DNA"/>
</dbReference>
<dbReference type="RefSeq" id="WP_087271070.1">
    <property type="nucleotide sequence ID" value="NZ_JBJGBV010000004.1"/>
</dbReference>
<dbReference type="AlphaFoldDB" id="A0A1Y3P0Y6"/>
<feature type="transmembrane region" description="Helical" evidence="6">
    <location>
        <begin position="249"/>
        <end position="268"/>
    </location>
</feature>
<sequence length="315" mass="35337">MIERYSLIDATLQVTTDEQAPLLLCTDPTALDREFLHQRFQVDAHMLESALDPDEVSRIEFHDGQLFLIWKRPESYSGSAAMSFEVSSFGLMLSADSLVVISAGNSLLSPASSHRPLNNPLDILIDLLFNSVHHYLGHLRVIKLIARELHQKFDTSLDNQHLLQMFNLSESLIYYINAIQSNGAVLERLHHHAENNAFPARFIALLDDLKIENDQCYKQARIYSTVFASLMDARGNMANSNMNATLRNLTVVNVVFLPLNLIASIGGMSEFSMMTASIPWWISFPALVMGMVVLSVLMAMLLRKSMFHRSATPAA</sequence>
<comment type="subcellular location">
    <subcellularLocation>
        <location evidence="1">Membrane</location>
        <topology evidence="1">Multi-pass membrane protein</topology>
    </subcellularLocation>
</comment>
<evidence type="ECO:0000256" key="1">
    <source>
        <dbReference type="ARBA" id="ARBA00004141"/>
    </source>
</evidence>
<gene>
    <name evidence="7" type="ORF">AUC60_18860</name>
</gene>
<reference evidence="7 8" key="1">
    <citation type="journal article" date="2017" name="Syst. Appl. Microbiol.">
        <title>Pseudomonas caspiana sp. nov., a citrus pathogen in the Pseudomonas syringae phylogenetic group.</title>
        <authorList>
            <person name="Busquets A."/>
            <person name="Gomila M."/>
            <person name="Beiki F."/>
            <person name="Mulet M."/>
            <person name="Rahimian H."/>
            <person name="Garcia-Valdes E."/>
            <person name="Lalucat J."/>
        </authorList>
    </citation>
    <scope>NUCLEOTIDE SEQUENCE [LARGE SCALE GENOMIC DNA]</scope>
    <source>
        <strain evidence="7 8">FBF102</strain>
    </source>
</reference>
<feature type="transmembrane region" description="Helical" evidence="6">
    <location>
        <begin position="280"/>
        <end position="302"/>
    </location>
</feature>
<dbReference type="Gene3D" id="3.30.460.20">
    <property type="entry name" value="CorA soluble domain-like"/>
    <property type="match status" value="1"/>
</dbReference>
<evidence type="ECO:0000313" key="7">
    <source>
        <dbReference type="EMBL" id="OUM72402.1"/>
    </source>
</evidence>
<keyword evidence="3 6" id="KW-0812">Transmembrane</keyword>
<keyword evidence="5 6" id="KW-0472">Membrane</keyword>
<dbReference type="InterPro" id="IPR045863">
    <property type="entry name" value="CorA_TM1_TM2"/>
</dbReference>
<dbReference type="PANTHER" id="PTHR47891">
    <property type="entry name" value="TRANSPORTER-RELATED"/>
    <property type="match status" value="1"/>
</dbReference>
<dbReference type="GO" id="GO:0016020">
    <property type="term" value="C:membrane"/>
    <property type="evidence" value="ECO:0007669"/>
    <property type="project" value="UniProtKB-SubCell"/>
</dbReference>